<evidence type="ECO:0000259" key="5">
    <source>
        <dbReference type="Pfam" id="PF01416"/>
    </source>
</evidence>
<keyword evidence="7" id="KW-1185">Reference proteome</keyword>
<organism evidence="6 7">
    <name type="scientific">Staurois parvus</name>
    <dbReference type="NCBI Taxonomy" id="386267"/>
    <lineage>
        <taxon>Eukaryota</taxon>
        <taxon>Metazoa</taxon>
        <taxon>Chordata</taxon>
        <taxon>Craniata</taxon>
        <taxon>Vertebrata</taxon>
        <taxon>Euteleostomi</taxon>
        <taxon>Amphibia</taxon>
        <taxon>Batrachia</taxon>
        <taxon>Anura</taxon>
        <taxon>Neobatrachia</taxon>
        <taxon>Ranoidea</taxon>
        <taxon>Ranidae</taxon>
        <taxon>Staurois</taxon>
    </lineage>
</organism>
<dbReference type="Proteomes" id="UP001162483">
    <property type="component" value="Unassembled WGS sequence"/>
</dbReference>
<dbReference type="Gene3D" id="3.30.70.580">
    <property type="entry name" value="Pseudouridine synthase I, catalytic domain, N-terminal subdomain"/>
    <property type="match status" value="1"/>
</dbReference>
<keyword evidence="2 4" id="KW-0819">tRNA processing</keyword>
<sequence>MSLQKLRIVGTPTIYISSRTDTGVHALCNSAHVDIERPPGKHPFSEDVLVKALNFHLTPKCIRVLKAIRVSNDFHARHDALSRTYMYRLVTGYGHENLPVFERNLCWAVSESLDVVKIREAAQILLGTHDFSAFRSINSETSFKSPIKTLEQADFTASSSFLPIYSPNRIYLLHFFVNRQKADFFFQVRRMTSALVAVGLGILTPQQIRFHLETGEKMVFSRCTVAPPDGLFFKRGQIHRDRWVMLYKVQYLFSFI</sequence>
<dbReference type="EC" id="5.4.99.12" evidence="4"/>
<evidence type="ECO:0000256" key="1">
    <source>
        <dbReference type="ARBA" id="ARBA00009375"/>
    </source>
</evidence>
<comment type="caution">
    <text evidence="6">The sequence shown here is derived from an EMBL/GenBank/DDBJ whole genome shotgun (WGS) entry which is preliminary data.</text>
</comment>
<comment type="catalytic activity">
    <reaction evidence="4">
        <text>uridine(38/39/40) in tRNA = pseudouridine(38/39/40) in tRNA</text>
        <dbReference type="Rhea" id="RHEA:22376"/>
        <dbReference type="Rhea" id="RHEA-COMP:10085"/>
        <dbReference type="Rhea" id="RHEA-COMP:10087"/>
        <dbReference type="ChEBI" id="CHEBI:65314"/>
        <dbReference type="ChEBI" id="CHEBI:65315"/>
        <dbReference type="EC" id="5.4.99.12"/>
    </reaction>
</comment>
<gene>
    <name evidence="6" type="ORF">SPARVUS_LOCUS3412272</name>
</gene>
<accession>A0ABN9BQ80</accession>
<dbReference type="InterPro" id="IPR001406">
    <property type="entry name" value="PsdUridine_synth_TruA"/>
</dbReference>
<dbReference type="PANTHER" id="PTHR11142">
    <property type="entry name" value="PSEUDOURIDYLATE SYNTHASE"/>
    <property type="match status" value="1"/>
</dbReference>
<keyword evidence="3 4" id="KW-0413">Isomerase</keyword>
<proteinExistence type="inferred from homology"/>
<dbReference type="InterPro" id="IPR020095">
    <property type="entry name" value="PsdUridine_synth_TruA_C"/>
</dbReference>
<dbReference type="PIRSF" id="PIRSF001430">
    <property type="entry name" value="tRNA_psdUrid_synth"/>
    <property type="match status" value="1"/>
</dbReference>
<reference evidence="6" key="1">
    <citation type="submission" date="2023-05" db="EMBL/GenBank/DDBJ databases">
        <authorList>
            <person name="Stuckert A."/>
        </authorList>
    </citation>
    <scope>NUCLEOTIDE SEQUENCE</scope>
</reference>
<dbReference type="InterPro" id="IPR020103">
    <property type="entry name" value="PsdUridine_synth_cat_dom_sf"/>
</dbReference>
<evidence type="ECO:0000313" key="7">
    <source>
        <dbReference type="Proteomes" id="UP001162483"/>
    </source>
</evidence>
<name>A0ABN9BQ80_9NEOB</name>
<dbReference type="InterPro" id="IPR020094">
    <property type="entry name" value="TruA/RsuA/RluB/E/F_N"/>
</dbReference>
<evidence type="ECO:0000256" key="3">
    <source>
        <dbReference type="ARBA" id="ARBA00023235"/>
    </source>
</evidence>
<evidence type="ECO:0000313" key="6">
    <source>
        <dbReference type="EMBL" id="CAI9549834.1"/>
    </source>
</evidence>
<dbReference type="EMBL" id="CATNWA010005352">
    <property type="protein sequence ID" value="CAI9549834.1"/>
    <property type="molecule type" value="Genomic_DNA"/>
</dbReference>
<dbReference type="Gene3D" id="3.30.70.660">
    <property type="entry name" value="Pseudouridine synthase I, catalytic domain, C-terminal subdomain"/>
    <property type="match status" value="1"/>
</dbReference>
<dbReference type="PANTHER" id="PTHR11142:SF0">
    <property type="entry name" value="TRNA PSEUDOURIDINE SYNTHASE-LIKE 1"/>
    <property type="match status" value="1"/>
</dbReference>
<evidence type="ECO:0000256" key="2">
    <source>
        <dbReference type="ARBA" id="ARBA00022694"/>
    </source>
</evidence>
<dbReference type="Pfam" id="PF01416">
    <property type="entry name" value="PseudoU_synth_1"/>
    <property type="match status" value="1"/>
</dbReference>
<dbReference type="InterPro" id="IPR020097">
    <property type="entry name" value="PsdUridine_synth_TruA_a/b_dom"/>
</dbReference>
<feature type="domain" description="Pseudouridine synthase I TruA alpha/beta" evidence="5">
    <location>
        <begin position="121"/>
        <end position="233"/>
    </location>
</feature>
<dbReference type="SUPFAM" id="SSF55120">
    <property type="entry name" value="Pseudouridine synthase"/>
    <property type="match status" value="1"/>
</dbReference>
<protein>
    <recommendedName>
        <fullName evidence="4">tRNA pseudouridine synthase</fullName>
        <ecNumber evidence="4">5.4.99.12</ecNumber>
    </recommendedName>
</protein>
<comment type="similarity">
    <text evidence="1 4">Belongs to the tRNA pseudouridine synthase TruA family.</text>
</comment>
<evidence type="ECO:0000256" key="4">
    <source>
        <dbReference type="RuleBase" id="RU003792"/>
    </source>
</evidence>